<organism evidence="1 2">
    <name type="scientific">Papaver somniferum</name>
    <name type="common">Opium poppy</name>
    <dbReference type="NCBI Taxonomy" id="3469"/>
    <lineage>
        <taxon>Eukaryota</taxon>
        <taxon>Viridiplantae</taxon>
        <taxon>Streptophyta</taxon>
        <taxon>Embryophyta</taxon>
        <taxon>Tracheophyta</taxon>
        <taxon>Spermatophyta</taxon>
        <taxon>Magnoliopsida</taxon>
        <taxon>Ranunculales</taxon>
        <taxon>Papaveraceae</taxon>
        <taxon>Papaveroideae</taxon>
        <taxon>Papaver</taxon>
    </lineage>
</organism>
<dbReference type="EMBL" id="CM010719">
    <property type="protein sequence ID" value="RZC62659.1"/>
    <property type="molecule type" value="Genomic_DNA"/>
</dbReference>
<accession>A0A4Y7JSD7</accession>
<name>A0A4Y7JSD7_PAPSO</name>
<dbReference type="Gramene" id="RZC62659">
    <property type="protein sequence ID" value="RZC62659"/>
    <property type="gene ID" value="C5167_024413"/>
</dbReference>
<dbReference type="AlphaFoldDB" id="A0A4Y7JSD7"/>
<dbReference type="Proteomes" id="UP000316621">
    <property type="component" value="Chromosome 5"/>
</dbReference>
<sequence>MTCMLIWLHKVIRTSIDWYTLPTQLFGSVKGKRFLHTCLK</sequence>
<gene>
    <name evidence="1" type="ORF">C5167_024413</name>
</gene>
<proteinExistence type="predicted"/>
<evidence type="ECO:0000313" key="2">
    <source>
        <dbReference type="Proteomes" id="UP000316621"/>
    </source>
</evidence>
<keyword evidence="2" id="KW-1185">Reference proteome</keyword>
<protein>
    <submittedName>
        <fullName evidence="1">Uncharacterized protein</fullName>
    </submittedName>
</protein>
<evidence type="ECO:0000313" key="1">
    <source>
        <dbReference type="EMBL" id="RZC62659.1"/>
    </source>
</evidence>
<reference evidence="1 2" key="1">
    <citation type="journal article" date="2018" name="Science">
        <title>The opium poppy genome and morphinan production.</title>
        <authorList>
            <person name="Guo L."/>
            <person name="Winzer T."/>
            <person name="Yang X."/>
            <person name="Li Y."/>
            <person name="Ning Z."/>
            <person name="He Z."/>
            <person name="Teodor R."/>
            <person name="Lu Y."/>
            <person name="Bowser T.A."/>
            <person name="Graham I.A."/>
            <person name="Ye K."/>
        </authorList>
    </citation>
    <scope>NUCLEOTIDE SEQUENCE [LARGE SCALE GENOMIC DNA]</scope>
    <source>
        <strain evidence="2">cv. HN1</strain>
        <tissue evidence="1">Leaves</tissue>
    </source>
</reference>